<evidence type="ECO:0000313" key="3">
    <source>
        <dbReference type="EMBL" id="KAK5251881.1"/>
    </source>
</evidence>
<feature type="chain" id="PRO_5046891699" evidence="2">
    <location>
        <begin position="26"/>
        <end position="304"/>
    </location>
</feature>
<feature type="transmembrane region" description="Helical" evidence="1">
    <location>
        <begin position="245"/>
        <end position="268"/>
    </location>
</feature>
<name>A0ABR0LWE1_9PEZI</name>
<reference evidence="3 4" key="1">
    <citation type="submission" date="2023-08" db="EMBL/GenBank/DDBJ databases">
        <title>Black Yeasts Isolated from many extreme environments.</title>
        <authorList>
            <person name="Coleine C."/>
            <person name="Stajich J.E."/>
            <person name="Selbmann L."/>
        </authorList>
    </citation>
    <scope>NUCLEOTIDE SEQUENCE [LARGE SCALE GENOMIC DNA]</scope>
    <source>
        <strain evidence="3 4">CCFEE 536</strain>
    </source>
</reference>
<keyword evidence="4" id="KW-1185">Reference proteome</keyword>
<protein>
    <submittedName>
        <fullName evidence="3">Uncharacterized protein</fullName>
    </submittedName>
</protein>
<evidence type="ECO:0000256" key="2">
    <source>
        <dbReference type="SAM" id="SignalP"/>
    </source>
</evidence>
<gene>
    <name evidence="3" type="ORF">LTR16_005573</name>
</gene>
<organism evidence="3 4">
    <name type="scientific">Cryomyces antarcticus</name>
    <dbReference type="NCBI Taxonomy" id="329879"/>
    <lineage>
        <taxon>Eukaryota</taxon>
        <taxon>Fungi</taxon>
        <taxon>Dikarya</taxon>
        <taxon>Ascomycota</taxon>
        <taxon>Pezizomycotina</taxon>
        <taxon>Dothideomycetes</taxon>
        <taxon>Dothideomycetes incertae sedis</taxon>
        <taxon>Cryomyces</taxon>
    </lineage>
</organism>
<comment type="caution">
    <text evidence="3">The sequence shown here is derived from an EMBL/GenBank/DDBJ whole genome shotgun (WGS) entry which is preliminary data.</text>
</comment>
<keyword evidence="1" id="KW-0812">Transmembrane</keyword>
<dbReference type="Proteomes" id="UP001357485">
    <property type="component" value="Unassembled WGS sequence"/>
</dbReference>
<sequence length="304" mass="33032">MATPRRDWTPFFVLHILLAFYTALAAAVSSQQPLASAKKASYSLGQAIPLSCLNRTIDTGEHIVDSLGRLQYIPFPTCNETGRPLELYFGIEREINCTIDFVSDSFFHLLEFYVHNDAPLTCRIPSRPLLSDSPTLADPNDEVAPGEEVGVMGTQSTDYTPMIVALTGMLQLSHLHVSNNLNVLLHAAPRSVSSGVIDAATAYSVSHATRNIKVVIGDPLPLRFSVRWYPTTNLPSGWTGVGGHLFLSTLVYCLLSAGAATAICVAYFRGVELPRRLRSHGRERTFGAEVGAAGRYNGYGYGVA</sequence>
<feature type="non-terminal residue" evidence="3">
    <location>
        <position position="304"/>
    </location>
</feature>
<keyword evidence="2" id="KW-0732">Signal</keyword>
<dbReference type="PANTHER" id="PTHR40368:SF1">
    <property type="entry name" value="YALI0F14399P"/>
    <property type="match status" value="1"/>
</dbReference>
<keyword evidence="1" id="KW-0472">Membrane</keyword>
<dbReference type="PANTHER" id="PTHR40368">
    <property type="entry name" value="YALI0F14399P"/>
    <property type="match status" value="1"/>
</dbReference>
<evidence type="ECO:0000313" key="4">
    <source>
        <dbReference type="Proteomes" id="UP001357485"/>
    </source>
</evidence>
<keyword evidence="1" id="KW-1133">Transmembrane helix</keyword>
<accession>A0ABR0LWE1</accession>
<evidence type="ECO:0000256" key="1">
    <source>
        <dbReference type="SAM" id="Phobius"/>
    </source>
</evidence>
<dbReference type="EMBL" id="JAVRRA010009122">
    <property type="protein sequence ID" value="KAK5251881.1"/>
    <property type="molecule type" value="Genomic_DNA"/>
</dbReference>
<proteinExistence type="predicted"/>
<feature type="signal peptide" evidence="2">
    <location>
        <begin position="1"/>
        <end position="25"/>
    </location>
</feature>